<evidence type="ECO:0000313" key="4">
    <source>
        <dbReference type="EMBL" id="MFC7247609.1"/>
    </source>
</evidence>
<accession>A0ABW2HAJ2</accession>
<dbReference type="PROSITE" id="PS51257">
    <property type="entry name" value="PROKAR_LIPOPROTEIN"/>
    <property type="match status" value="1"/>
</dbReference>
<evidence type="ECO:0000256" key="2">
    <source>
        <dbReference type="SAM" id="SignalP"/>
    </source>
</evidence>
<evidence type="ECO:0000313" key="5">
    <source>
        <dbReference type="Proteomes" id="UP001596392"/>
    </source>
</evidence>
<dbReference type="Pfam" id="PF11611">
    <property type="entry name" value="DUF4352"/>
    <property type="match status" value="1"/>
</dbReference>
<dbReference type="Proteomes" id="UP001596392">
    <property type="component" value="Unassembled WGS sequence"/>
</dbReference>
<keyword evidence="1 2" id="KW-0732">Signal</keyword>
<gene>
    <name evidence="4" type="ORF">ACFQO7_34535</name>
</gene>
<proteinExistence type="predicted"/>
<dbReference type="InterPro" id="IPR029051">
    <property type="entry name" value="DUF4352"/>
</dbReference>
<reference evidence="5" key="1">
    <citation type="journal article" date="2019" name="Int. J. Syst. Evol. Microbiol.">
        <title>The Global Catalogue of Microorganisms (GCM) 10K type strain sequencing project: providing services to taxonomists for standard genome sequencing and annotation.</title>
        <authorList>
            <consortium name="The Broad Institute Genomics Platform"/>
            <consortium name="The Broad Institute Genome Sequencing Center for Infectious Disease"/>
            <person name="Wu L."/>
            <person name="Ma J."/>
        </authorList>
    </citation>
    <scope>NUCLEOTIDE SEQUENCE [LARGE SCALE GENOMIC DNA]</scope>
    <source>
        <strain evidence="5">CGMCC 1.9106</strain>
    </source>
</reference>
<dbReference type="Gene3D" id="2.60.40.1240">
    <property type="match status" value="1"/>
</dbReference>
<evidence type="ECO:0000256" key="1">
    <source>
        <dbReference type="ARBA" id="ARBA00022729"/>
    </source>
</evidence>
<protein>
    <submittedName>
        <fullName evidence="4">DUF4352 domain-containing protein</fullName>
    </submittedName>
</protein>
<evidence type="ECO:0000259" key="3">
    <source>
        <dbReference type="Pfam" id="PF11611"/>
    </source>
</evidence>
<name>A0ABW2HAJ2_9ACTN</name>
<dbReference type="InterPro" id="IPR029050">
    <property type="entry name" value="Immunoprotect_excell_Ig-like"/>
</dbReference>
<keyword evidence="5" id="KW-1185">Reference proteome</keyword>
<organism evidence="4 5">
    <name type="scientific">Catellatospora aurea</name>
    <dbReference type="NCBI Taxonomy" id="1337874"/>
    <lineage>
        <taxon>Bacteria</taxon>
        <taxon>Bacillati</taxon>
        <taxon>Actinomycetota</taxon>
        <taxon>Actinomycetes</taxon>
        <taxon>Micromonosporales</taxon>
        <taxon>Micromonosporaceae</taxon>
        <taxon>Catellatospora</taxon>
    </lineage>
</organism>
<feature type="signal peptide" evidence="2">
    <location>
        <begin position="1"/>
        <end position="23"/>
    </location>
</feature>
<comment type="caution">
    <text evidence="4">The sequence shown here is derived from an EMBL/GenBank/DDBJ whole genome shotgun (WGS) entry which is preliminary data.</text>
</comment>
<feature type="domain" description="DUF4352" evidence="3">
    <location>
        <begin position="71"/>
        <end position="164"/>
    </location>
</feature>
<dbReference type="RefSeq" id="WP_376810329.1">
    <property type="nucleotide sequence ID" value="NZ_JBHTAC010000060.1"/>
</dbReference>
<dbReference type="EMBL" id="JBHTAC010000060">
    <property type="protein sequence ID" value="MFC7247609.1"/>
    <property type="molecule type" value="Genomic_DNA"/>
</dbReference>
<sequence>MNRKQLLLTLAATVTVMTMLACGAGSGDTSSSVSGGDGKSVEAAPEPTTAVGKIGQTITLNSEFLGDKTVVEVTVGGAKQHTKEPGAYGSKPEHGVFLVLDVTAVCKQGKYHANPFNFKFVAKDGTVTEQALAIGFKPELHGTDLAAGQKTAGKIVFDVSKAALTGGRIQIDGVGLDSNTPAAYWAL</sequence>
<feature type="chain" id="PRO_5045654006" evidence="2">
    <location>
        <begin position="24"/>
        <end position="187"/>
    </location>
</feature>